<name>A0A7T4QYU9_9GAMM</name>
<evidence type="ECO:0000313" key="7">
    <source>
        <dbReference type="Proteomes" id="UP000596063"/>
    </source>
</evidence>
<dbReference type="Proteomes" id="UP000596063">
    <property type="component" value="Chromosome"/>
</dbReference>
<dbReference type="AlphaFoldDB" id="A0A7T4QYU9"/>
<dbReference type="InterPro" id="IPR036188">
    <property type="entry name" value="FAD/NAD-bd_sf"/>
</dbReference>
<reference evidence="6 7" key="1">
    <citation type="submission" date="2020-12" db="EMBL/GenBank/DDBJ databases">
        <authorList>
            <person name="Shan Y."/>
        </authorList>
    </citation>
    <scope>NUCLEOTIDE SEQUENCE [LARGE SCALE GENOMIC DNA]</scope>
    <source>
        <strain evidence="7">csc3.9</strain>
    </source>
</reference>
<comment type="cofactor">
    <cofactor evidence="1">
        <name>FAD</name>
        <dbReference type="ChEBI" id="CHEBI:57692"/>
    </cofactor>
</comment>
<keyword evidence="2" id="KW-0285">Flavoprotein</keyword>
<feature type="domain" description="FAD-dependent oxidoreductase 2 FAD-binding" evidence="5">
    <location>
        <begin position="14"/>
        <end position="517"/>
    </location>
</feature>
<dbReference type="KEGG" id="snan:I6N98_12710"/>
<organism evidence="6 7">
    <name type="scientific">Spongiibacter nanhainus</name>
    <dbReference type="NCBI Taxonomy" id="2794344"/>
    <lineage>
        <taxon>Bacteria</taxon>
        <taxon>Pseudomonadati</taxon>
        <taxon>Pseudomonadota</taxon>
        <taxon>Gammaproteobacteria</taxon>
        <taxon>Cellvibrionales</taxon>
        <taxon>Spongiibacteraceae</taxon>
        <taxon>Spongiibacter</taxon>
    </lineage>
</organism>
<dbReference type="EMBL" id="CP066167">
    <property type="protein sequence ID" value="QQD17221.1"/>
    <property type="molecule type" value="Genomic_DNA"/>
</dbReference>
<accession>A0A7T4QYU9</accession>
<gene>
    <name evidence="6" type="ORF">I6N98_12710</name>
</gene>
<evidence type="ECO:0000256" key="2">
    <source>
        <dbReference type="ARBA" id="ARBA00022630"/>
    </source>
</evidence>
<dbReference type="PANTHER" id="PTHR43400">
    <property type="entry name" value="FUMARATE REDUCTASE"/>
    <property type="match status" value="1"/>
</dbReference>
<keyword evidence="3" id="KW-0274">FAD</keyword>
<dbReference type="SUPFAM" id="SSF51905">
    <property type="entry name" value="FAD/NAD(P)-binding domain"/>
    <property type="match status" value="1"/>
</dbReference>
<dbReference type="InterPro" id="IPR027477">
    <property type="entry name" value="Succ_DH/fumarate_Rdtase_cat_sf"/>
</dbReference>
<keyword evidence="7" id="KW-1185">Reference proteome</keyword>
<evidence type="ECO:0000259" key="5">
    <source>
        <dbReference type="Pfam" id="PF00890"/>
    </source>
</evidence>
<dbReference type="GO" id="GO:0008202">
    <property type="term" value="P:steroid metabolic process"/>
    <property type="evidence" value="ECO:0007669"/>
    <property type="project" value="UniProtKB-ARBA"/>
</dbReference>
<evidence type="ECO:0000256" key="4">
    <source>
        <dbReference type="ARBA" id="ARBA00023002"/>
    </source>
</evidence>
<dbReference type="Gene3D" id="3.90.700.10">
    <property type="entry name" value="Succinate dehydrogenase/fumarate reductase flavoprotein, catalytic domain"/>
    <property type="match status" value="1"/>
</dbReference>
<dbReference type="Gene3D" id="3.50.50.60">
    <property type="entry name" value="FAD/NAD(P)-binding domain"/>
    <property type="match status" value="1"/>
</dbReference>
<dbReference type="PANTHER" id="PTHR43400:SF10">
    <property type="entry name" value="3-OXOSTEROID 1-DEHYDROGENASE"/>
    <property type="match status" value="1"/>
</dbReference>
<dbReference type="InterPro" id="IPR003953">
    <property type="entry name" value="FAD-dep_OxRdtase_2_FAD-bd"/>
</dbReference>
<protein>
    <submittedName>
        <fullName evidence="6">FAD-binding protein</fullName>
    </submittedName>
</protein>
<dbReference type="Pfam" id="PF00890">
    <property type="entry name" value="FAD_binding_2"/>
    <property type="match status" value="1"/>
</dbReference>
<evidence type="ECO:0000256" key="3">
    <source>
        <dbReference type="ARBA" id="ARBA00022827"/>
    </source>
</evidence>
<sequence>MIKTPPTKWDMEADVVCIGSGASGLGAAITAHDHGASALVLEKSDQVGGVTAFSMGEVWIPGNHYEKELGLDDSIEKGIEYITNLAMGYSEAWAVQNQAIHAPVALEYFEKTIGLKMILVRHLPDYYYPYIEGSTPEGRCLEAEPFPAETLGEWQHKTRVSPHVPYSMTHDDIFSNGGMANMVNWDYSVMGERMAKDERCAGPGLAAYFVKGALDRNIPLHTNTSAEELVMDGDTVVGLRAIQNGKDIFVKANRGVVLGVSSFERKKELSRRIGTMLDPVSMVMDSIQGMHLRMAGEAGAQIARVPDVSMLGFHVPGEEQEEGVPLWRGALPFMGLPRSLVVNNAGKRFANEAFYRSVYFGLEEIDAMTQTYKNYPCWVVMDNQCRQKYPFGSVMPGEAMPAELGVTADTLEKLAEKTGIDAAGLKETINTYNGYCETGEDPDFKRGTFPWGAMMAGDPNNKPNPNMGPLNQGPYYAVRLHRMAGGGITGSGILADQHCRAMGWDNQPIKGLYVTGNSQVRIDNGALMQSGITNARGITHGYLAGLHAAGKPSNLLQNAIEGGAFK</sequence>
<dbReference type="GO" id="GO:0016491">
    <property type="term" value="F:oxidoreductase activity"/>
    <property type="evidence" value="ECO:0007669"/>
    <property type="project" value="UniProtKB-KW"/>
</dbReference>
<proteinExistence type="predicted"/>
<dbReference type="SUPFAM" id="SSF56425">
    <property type="entry name" value="Succinate dehydrogenase/fumarate reductase flavoprotein, catalytic domain"/>
    <property type="match status" value="1"/>
</dbReference>
<keyword evidence="4" id="KW-0560">Oxidoreductase</keyword>
<dbReference type="RefSeq" id="WP_198568723.1">
    <property type="nucleotide sequence ID" value="NZ_CP066167.1"/>
</dbReference>
<evidence type="ECO:0000256" key="1">
    <source>
        <dbReference type="ARBA" id="ARBA00001974"/>
    </source>
</evidence>
<evidence type="ECO:0000313" key="6">
    <source>
        <dbReference type="EMBL" id="QQD17221.1"/>
    </source>
</evidence>
<dbReference type="InterPro" id="IPR050315">
    <property type="entry name" value="FAD-oxidoreductase_2"/>
</dbReference>